<reference evidence="15" key="1">
    <citation type="submission" date="2015-08" db="EMBL/GenBank/DDBJ databases">
        <title>Complete DNA Sequence of Pseudomonas syringae pv. actinidiae, the Causal Agent of Kiwifruit Canker Disease.</title>
        <authorList>
            <person name="Rikkerink E.H.A."/>
            <person name="Fineran P.C."/>
        </authorList>
    </citation>
    <scope>NUCLEOTIDE SEQUENCE</scope>
    <source>
        <strain evidence="15">DSM 13666</strain>
    </source>
</reference>
<dbReference type="PROSITE" id="PS00137">
    <property type="entry name" value="SUBTILASE_HIS"/>
    <property type="match status" value="1"/>
</dbReference>
<feature type="domain" description="Inhibitor I9" evidence="14">
    <location>
        <begin position="45"/>
        <end position="92"/>
    </location>
</feature>
<dbReference type="PROSITE" id="PS51892">
    <property type="entry name" value="SUBTILASE"/>
    <property type="match status" value="1"/>
</dbReference>
<dbReference type="PANTHER" id="PTHR43806:SF11">
    <property type="entry name" value="CEREVISIN-RELATED"/>
    <property type="match status" value="1"/>
</dbReference>
<dbReference type="CDD" id="cd07477">
    <property type="entry name" value="Peptidases_S8_Subtilisin_subset"/>
    <property type="match status" value="1"/>
</dbReference>
<dbReference type="EMBL" id="LILD01000014">
    <property type="protein sequence ID" value="KOO36346.1"/>
    <property type="molecule type" value="Genomic_DNA"/>
</dbReference>
<evidence type="ECO:0000259" key="13">
    <source>
        <dbReference type="Pfam" id="PF00082"/>
    </source>
</evidence>
<dbReference type="InterPro" id="IPR000209">
    <property type="entry name" value="Peptidase_S8/S53_dom"/>
</dbReference>
<evidence type="ECO:0000259" key="14">
    <source>
        <dbReference type="Pfam" id="PF05922"/>
    </source>
</evidence>
<name>A0A0M0KBW3_ALKHA</name>
<evidence type="ECO:0000256" key="1">
    <source>
        <dbReference type="ARBA" id="ARBA00001913"/>
    </source>
</evidence>
<evidence type="ECO:0000256" key="7">
    <source>
        <dbReference type="ARBA" id="ARBA00022801"/>
    </source>
</evidence>
<evidence type="ECO:0000256" key="12">
    <source>
        <dbReference type="SAM" id="SignalP"/>
    </source>
</evidence>
<feature type="chain" id="PRO_5044367102" evidence="12">
    <location>
        <begin position="25"/>
        <end position="361"/>
    </location>
</feature>
<dbReference type="SUPFAM" id="SSF54897">
    <property type="entry name" value="Protease propeptides/inhibitors"/>
    <property type="match status" value="1"/>
</dbReference>
<dbReference type="GeneID" id="87596402"/>
<proteinExistence type="inferred from homology"/>
<dbReference type="InterPro" id="IPR050131">
    <property type="entry name" value="Peptidase_S8_subtilisin-like"/>
</dbReference>
<dbReference type="PATRIC" id="fig|136160.3.peg.3865"/>
<feature type="active site" description="Charge relay system" evidence="10">
    <location>
        <position position="124"/>
    </location>
</feature>
<comment type="cofactor">
    <cofactor evidence="1">
        <name>Ca(2+)</name>
        <dbReference type="ChEBI" id="CHEBI:29108"/>
    </cofactor>
</comment>
<evidence type="ECO:0000256" key="4">
    <source>
        <dbReference type="ARBA" id="ARBA00022525"/>
    </source>
</evidence>
<keyword evidence="9" id="KW-0106">Calcium</keyword>
<dbReference type="GO" id="GO:0005576">
    <property type="term" value="C:extracellular region"/>
    <property type="evidence" value="ECO:0007669"/>
    <property type="project" value="UniProtKB-SubCell"/>
</dbReference>
<accession>A0A4Y7WT97</accession>
<evidence type="ECO:0000256" key="2">
    <source>
        <dbReference type="ARBA" id="ARBA00004613"/>
    </source>
</evidence>
<evidence type="ECO:0000256" key="9">
    <source>
        <dbReference type="ARBA" id="ARBA00022837"/>
    </source>
</evidence>
<dbReference type="InterPro" id="IPR036852">
    <property type="entry name" value="Peptidase_S8/S53_dom_sf"/>
</dbReference>
<dbReference type="PROSITE" id="PS00136">
    <property type="entry name" value="SUBTILASE_ASP"/>
    <property type="match status" value="1"/>
</dbReference>
<feature type="domain" description="Peptidase S8/S53" evidence="13">
    <location>
        <begin position="115"/>
        <end position="352"/>
    </location>
</feature>
<dbReference type="InterPro" id="IPR022398">
    <property type="entry name" value="Peptidase_S8_His-AS"/>
</dbReference>
<dbReference type="InterPro" id="IPR010259">
    <property type="entry name" value="S8pro/Inhibitor_I9"/>
</dbReference>
<dbReference type="InterPro" id="IPR015500">
    <property type="entry name" value="Peptidase_S8_subtilisin-rel"/>
</dbReference>
<dbReference type="GO" id="GO:0006508">
    <property type="term" value="P:proteolysis"/>
    <property type="evidence" value="ECO:0007669"/>
    <property type="project" value="UniProtKB-KW"/>
</dbReference>
<dbReference type="GO" id="GO:0046872">
    <property type="term" value="F:metal ion binding"/>
    <property type="evidence" value="ECO:0007669"/>
    <property type="project" value="UniProtKB-KW"/>
</dbReference>
<organism evidence="15">
    <name type="scientific">Halalkalibacterium halodurans</name>
    <name type="common">Bacillus halodurans</name>
    <dbReference type="NCBI Taxonomy" id="86665"/>
    <lineage>
        <taxon>Bacteria</taxon>
        <taxon>Bacillati</taxon>
        <taxon>Bacillota</taxon>
        <taxon>Bacilli</taxon>
        <taxon>Bacillales</taxon>
        <taxon>Bacillaceae</taxon>
        <taxon>Halalkalibacterium (ex Joshi et al. 2022)</taxon>
    </lineage>
</organism>
<dbReference type="RefSeq" id="WP_053432556.1">
    <property type="nucleotide sequence ID" value="NZ_CP040441.1"/>
</dbReference>
<keyword evidence="6" id="KW-0479">Metal-binding</keyword>
<keyword evidence="4" id="KW-0964">Secreted</keyword>
<dbReference type="GO" id="GO:0004252">
    <property type="term" value="F:serine-type endopeptidase activity"/>
    <property type="evidence" value="ECO:0007669"/>
    <property type="project" value="UniProtKB-UniRule"/>
</dbReference>
<dbReference type="InterPro" id="IPR023828">
    <property type="entry name" value="Peptidase_S8_Ser-AS"/>
</dbReference>
<evidence type="ECO:0000313" key="15">
    <source>
        <dbReference type="EMBL" id="KOO36346.1"/>
    </source>
</evidence>
<comment type="subcellular location">
    <subcellularLocation>
        <location evidence="2">Secreted</location>
    </subcellularLocation>
</comment>
<dbReference type="InterPro" id="IPR034202">
    <property type="entry name" value="Subtilisin_Carlsberg-like"/>
</dbReference>
<evidence type="ECO:0000256" key="11">
    <source>
        <dbReference type="RuleBase" id="RU003355"/>
    </source>
</evidence>
<dbReference type="SMR" id="A0A0M0KBW3"/>
<keyword evidence="5 10" id="KW-0645">Protease</keyword>
<dbReference type="AlphaFoldDB" id="A0A0M0KBW3"/>
<dbReference type="PRINTS" id="PR00723">
    <property type="entry name" value="SUBTILISIN"/>
</dbReference>
<evidence type="ECO:0000256" key="10">
    <source>
        <dbReference type="PROSITE-ProRule" id="PRU01240"/>
    </source>
</evidence>
<sequence length="361" mass="38117">MRQSLKVMVLSTVALLFMANPAAASEEKKEYLIVVEPEEVSAQSVEESYDVDVIHEFEEIPVIHAELTKKELKKLKKDPNVKAIEENAEVTISQTVPWGISFINTQQAHNRGIFGNGARVAVLDTGIASHPDLRIAGGASFISSEPSYHDNNGHGTHVAGTIAALNNSIGVLGVAPSADLYAVKVLDRNGSGSLASVAQGIEWAINNNMHIINMSLGSTSGSSTLELAVNRANNAGILLVGAAGNTGRQGVNYPARYSGVMAVAAVDQNGQRASFSTYGPEIEISAPGVNVNSTYTGNRYVSLSGTSMATPHVAGVAALVKSRYPSYTNNQIRQRINQTATYLGSPSLYGNGLVHAGRATQ</sequence>
<protein>
    <submittedName>
        <fullName evidence="15">Peptidase S8</fullName>
    </submittedName>
</protein>
<dbReference type="SUPFAM" id="SSF52743">
    <property type="entry name" value="Subtilisin-like"/>
    <property type="match status" value="1"/>
</dbReference>
<feature type="signal peptide" evidence="12">
    <location>
        <begin position="1"/>
        <end position="24"/>
    </location>
</feature>
<gene>
    <name evidence="15" type="ORF">AMD02_19415</name>
</gene>
<feature type="active site" description="Charge relay system" evidence="10">
    <location>
        <position position="154"/>
    </location>
</feature>
<keyword evidence="7 10" id="KW-0378">Hydrolase</keyword>
<keyword evidence="8 10" id="KW-0720">Serine protease</keyword>
<keyword evidence="12" id="KW-0732">Signal</keyword>
<dbReference type="PROSITE" id="PS00138">
    <property type="entry name" value="SUBTILASE_SER"/>
    <property type="match status" value="1"/>
</dbReference>
<evidence type="ECO:0000256" key="5">
    <source>
        <dbReference type="ARBA" id="ARBA00022670"/>
    </source>
</evidence>
<dbReference type="InterPro" id="IPR023827">
    <property type="entry name" value="Peptidase_S8_Asp-AS"/>
</dbReference>
<dbReference type="InterPro" id="IPR037045">
    <property type="entry name" value="S8pro/Inhibitor_I9_sf"/>
</dbReference>
<evidence type="ECO:0000256" key="3">
    <source>
        <dbReference type="ARBA" id="ARBA00011073"/>
    </source>
</evidence>
<accession>A0A0M0KBW3</accession>
<comment type="similarity">
    <text evidence="3 10 11">Belongs to the peptidase S8 family.</text>
</comment>
<dbReference type="Gene3D" id="3.30.70.80">
    <property type="entry name" value="Peptidase S8 propeptide/proteinase inhibitor I9"/>
    <property type="match status" value="1"/>
</dbReference>
<dbReference type="PANTHER" id="PTHR43806">
    <property type="entry name" value="PEPTIDASE S8"/>
    <property type="match status" value="1"/>
</dbReference>
<evidence type="ECO:0000256" key="8">
    <source>
        <dbReference type="ARBA" id="ARBA00022825"/>
    </source>
</evidence>
<comment type="caution">
    <text evidence="15">The sequence shown here is derived from an EMBL/GenBank/DDBJ whole genome shotgun (WGS) entry which is preliminary data.</text>
</comment>
<dbReference type="Pfam" id="PF00082">
    <property type="entry name" value="Peptidase_S8"/>
    <property type="match status" value="1"/>
</dbReference>
<dbReference type="Pfam" id="PF05922">
    <property type="entry name" value="Inhibitor_I9"/>
    <property type="match status" value="1"/>
</dbReference>
<dbReference type="Gene3D" id="3.40.50.200">
    <property type="entry name" value="Peptidase S8/S53 domain"/>
    <property type="match status" value="1"/>
</dbReference>
<evidence type="ECO:0000256" key="6">
    <source>
        <dbReference type="ARBA" id="ARBA00022723"/>
    </source>
</evidence>
<feature type="active site" description="Charge relay system" evidence="10">
    <location>
        <position position="307"/>
    </location>
</feature>